<keyword evidence="4" id="KW-1185">Reference proteome</keyword>
<proteinExistence type="inferred from homology"/>
<dbReference type="Pfam" id="PF00437">
    <property type="entry name" value="T2SSE"/>
    <property type="match status" value="1"/>
</dbReference>
<organism evidence="3 4">
    <name type="scientific">Fontibacillus panacisegetis</name>
    <dbReference type="NCBI Taxonomy" id="670482"/>
    <lineage>
        <taxon>Bacteria</taxon>
        <taxon>Bacillati</taxon>
        <taxon>Bacillota</taxon>
        <taxon>Bacilli</taxon>
        <taxon>Bacillales</taxon>
        <taxon>Paenibacillaceae</taxon>
        <taxon>Fontibacillus</taxon>
    </lineage>
</organism>
<gene>
    <name evidence="3" type="ORF">SAMN04488542_10774</name>
</gene>
<dbReference type="AlphaFoldDB" id="A0A1G7J9V5"/>
<dbReference type="Gene3D" id="3.40.50.300">
    <property type="entry name" value="P-loop containing nucleotide triphosphate hydrolases"/>
    <property type="match status" value="1"/>
</dbReference>
<reference evidence="3 4" key="1">
    <citation type="submission" date="2016-10" db="EMBL/GenBank/DDBJ databases">
        <authorList>
            <person name="de Groot N.N."/>
        </authorList>
    </citation>
    <scope>NUCLEOTIDE SEQUENCE [LARGE SCALE GENOMIC DNA]</scope>
    <source>
        <strain evidence="3 4">DSM 28129</strain>
    </source>
</reference>
<name>A0A1G7J9V5_9BACL</name>
<comment type="similarity">
    <text evidence="1">Belongs to the GSP E family.</text>
</comment>
<dbReference type="InterPro" id="IPR003593">
    <property type="entry name" value="AAA+_ATPase"/>
</dbReference>
<dbReference type="STRING" id="670482.SAMN04488542_10774"/>
<dbReference type="EMBL" id="FNBG01000007">
    <property type="protein sequence ID" value="SDF21656.1"/>
    <property type="molecule type" value="Genomic_DNA"/>
</dbReference>
<dbReference type="RefSeq" id="WP_091228362.1">
    <property type="nucleotide sequence ID" value="NZ_FNBG01000007.1"/>
</dbReference>
<dbReference type="SUPFAM" id="SSF52540">
    <property type="entry name" value="P-loop containing nucleoside triphosphate hydrolases"/>
    <property type="match status" value="1"/>
</dbReference>
<dbReference type="NCBIfam" id="TIGR01420">
    <property type="entry name" value="pilT_fam"/>
    <property type="match status" value="1"/>
</dbReference>
<sequence length="362" mass="39783">MDGKIMMLDLLNQAHKRQASDLHLSVGTPPMMRINGSLVAIGESPISIEASESMALSLLDEEQKGLFHSIGEIDFLYELPGVSRFRINVYRQRKYVSAAVRRIALSVPSLMELKLPSVVASFADKNQGLILVTGPTGSGKSSTVAALIDFINRNQSKHIVTLEDPIEYIHTNKNSMINQREVGRDTQTFESGLRSVLRQDPDVIFVGEMRDLETVSAAITAAETGHLVLATLHTSDAVQTIDRIIDAFPGHQQGQIRMQLSSVLVAVISQRLLPTVDGSGRGCATEILVNTPAVGHLIRSEKNHQIKSVMQTSFHLGMRTLEMSIKEMIQSGRIHHSVAKTYMVEGGSNNASVYVPCEEQFR</sequence>
<evidence type="ECO:0000256" key="1">
    <source>
        <dbReference type="ARBA" id="ARBA00006611"/>
    </source>
</evidence>
<dbReference type="OrthoDB" id="9808272at2"/>
<dbReference type="Proteomes" id="UP000198972">
    <property type="component" value="Unassembled WGS sequence"/>
</dbReference>
<dbReference type="SMART" id="SM00382">
    <property type="entry name" value="AAA"/>
    <property type="match status" value="1"/>
</dbReference>
<evidence type="ECO:0000259" key="2">
    <source>
        <dbReference type="SMART" id="SM00382"/>
    </source>
</evidence>
<dbReference type="Gene3D" id="3.30.450.90">
    <property type="match status" value="1"/>
</dbReference>
<dbReference type="GO" id="GO:0016887">
    <property type="term" value="F:ATP hydrolysis activity"/>
    <property type="evidence" value="ECO:0007669"/>
    <property type="project" value="InterPro"/>
</dbReference>
<dbReference type="PANTHER" id="PTHR30486:SF16">
    <property type="entry name" value="TWITCHING MOTILITY PROTEIN PILT"/>
    <property type="match status" value="1"/>
</dbReference>
<protein>
    <submittedName>
        <fullName evidence="3">Twitching motility protein PilT</fullName>
    </submittedName>
</protein>
<dbReference type="PANTHER" id="PTHR30486">
    <property type="entry name" value="TWITCHING MOTILITY PROTEIN PILT"/>
    <property type="match status" value="1"/>
</dbReference>
<evidence type="ECO:0000313" key="4">
    <source>
        <dbReference type="Proteomes" id="UP000198972"/>
    </source>
</evidence>
<evidence type="ECO:0000313" key="3">
    <source>
        <dbReference type="EMBL" id="SDF21656.1"/>
    </source>
</evidence>
<feature type="domain" description="AAA+ ATPase" evidence="2">
    <location>
        <begin position="126"/>
        <end position="251"/>
    </location>
</feature>
<dbReference type="InterPro" id="IPR027417">
    <property type="entry name" value="P-loop_NTPase"/>
</dbReference>
<dbReference type="InterPro" id="IPR006321">
    <property type="entry name" value="PilT/PilU"/>
</dbReference>
<accession>A0A1G7J9V5</accession>
<dbReference type="CDD" id="cd01131">
    <property type="entry name" value="PilT"/>
    <property type="match status" value="1"/>
</dbReference>
<dbReference type="GO" id="GO:0005524">
    <property type="term" value="F:ATP binding"/>
    <property type="evidence" value="ECO:0007669"/>
    <property type="project" value="InterPro"/>
</dbReference>
<dbReference type="InterPro" id="IPR001482">
    <property type="entry name" value="T2SS/T4SS_dom"/>
</dbReference>
<dbReference type="InterPro" id="IPR050921">
    <property type="entry name" value="T4SS_GSP_E_ATPase"/>
</dbReference>